<keyword evidence="7 10" id="KW-0472">Membrane</keyword>
<evidence type="ECO:0000256" key="5">
    <source>
        <dbReference type="ARBA" id="ARBA00022781"/>
    </source>
</evidence>
<keyword evidence="4 10" id="KW-0813">Transport</keyword>
<evidence type="ECO:0000313" key="14">
    <source>
        <dbReference type="Proteomes" id="UP000761264"/>
    </source>
</evidence>
<evidence type="ECO:0000256" key="6">
    <source>
        <dbReference type="ARBA" id="ARBA00023065"/>
    </source>
</evidence>
<reference evidence="13" key="1">
    <citation type="submission" date="2020-03" db="EMBL/GenBank/DDBJ databases">
        <title>Genome of Pelagibius litoralis DSM 21314T.</title>
        <authorList>
            <person name="Wang G."/>
        </authorList>
    </citation>
    <scope>NUCLEOTIDE SEQUENCE</scope>
    <source>
        <strain evidence="13">DSM 21314</strain>
    </source>
</reference>
<dbReference type="Proteomes" id="UP000761264">
    <property type="component" value="Unassembled WGS sequence"/>
</dbReference>
<dbReference type="Gene3D" id="2.60.15.10">
    <property type="entry name" value="F0F1 ATP synthase delta/epsilon subunit, N-terminal"/>
    <property type="match status" value="1"/>
</dbReference>
<dbReference type="CDD" id="cd12152">
    <property type="entry name" value="F1-ATPase_delta"/>
    <property type="match status" value="1"/>
</dbReference>
<dbReference type="EMBL" id="JAAQPH010000004">
    <property type="protein sequence ID" value="NIA68284.1"/>
    <property type="molecule type" value="Genomic_DNA"/>
</dbReference>
<dbReference type="NCBIfam" id="TIGR01216">
    <property type="entry name" value="ATP_synt_epsi"/>
    <property type="match status" value="1"/>
</dbReference>
<dbReference type="AlphaFoldDB" id="A0A967EVS6"/>
<dbReference type="HAMAP" id="MF_00530">
    <property type="entry name" value="ATP_synth_epsil_bac"/>
    <property type="match status" value="1"/>
</dbReference>
<keyword evidence="9 10" id="KW-0066">ATP synthesis</keyword>
<keyword evidence="14" id="KW-1185">Reference proteome</keyword>
<dbReference type="InterPro" id="IPR036771">
    <property type="entry name" value="ATPsynth_dsu/esu_N"/>
</dbReference>
<evidence type="ECO:0000256" key="8">
    <source>
        <dbReference type="ARBA" id="ARBA00023196"/>
    </source>
</evidence>
<evidence type="ECO:0000256" key="3">
    <source>
        <dbReference type="ARBA" id="ARBA00005712"/>
    </source>
</evidence>
<feature type="domain" description="ATP synthase F1 complex delta/epsilon subunit N-terminal" evidence="12">
    <location>
        <begin position="7"/>
        <end position="85"/>
    </location>
</feature>
<dbReference type="GO" id="GO:0045259">
    <property type="term" value="C:proton-transporting ATP synthase complex"/>
    <property type="evidence" value="ECO:0007669"/>
    <property type="project" value="UniProtKB-KW"/>
</dbReference>
<dbReference type="GO" id="GO:0046933">
    <property type="term" value="F:proton-transporting ATP synthase activity, rotational mechanism"/>
    <property type="evidence" value="ECO:0007669"/>
    <property type="project" value="UniProtKB-UniRule"/>
</dbReference>
<dbReference type="InterPro" id="IPR001469">
    <property type="entry name" value="ATP_synth_F1_dsu/esu"/>
</dbReference>
<protein>
    <recommendedName>
        <fullName evidence="10">ATP synthase epsilon chain</fullName>
    </recommendedName>
    <alternativeName>
        <fullName evidence="10">ATP synthase F1 sector epsilon subunit</fullName>
    </alternativeName>
    <alternativeName>
        <fullName evidence="10">F-ATPase epsilon subunit</fullName>
    </alternativeName>
</protein>
<evidence type="ECO:0000256" key="7">
    <source>
        <dbReference type="ARBA" id="ARBA00023136"/>
    </source>
</evidence>
<dbReference type="PANTHER" id="PTHR13822">
    <property type="entry name" value="ATP SYNTHASE DELTA/EPSILON CHAIN"/>
    <property type="match status" value="1"/>
</dbReference>
<dbReference type="RefSeq" id="WP_167222711.1">
    <property type="nucleotide sequence ID" value="NZ_JAAQPH010000004.1"/>
</dbReference>
<sequence>MAEGKIAFELVSPERLLLSQEVEMVVVPGEEGDFGVLERHTPMISTLRPGVIQVHEGSSVTESIFVAGGFAEVTPVRCTVLAEEAVAVSEIDRGATEQRLSDARDDLLDAKDDAEKVAVERRIAVAEAMLKAAG</sequence>
<gene>
    <name evidence="10" type="primary">atpC</name>
    <name evidence="13" type="ORF">HBA54_06740</name>
</gene>
<name>A0A967EVS6_9PROT</name>
<evidence type="ECO:0000256" key="9">
    <source>
        <dbReference type="ARBA" id="ARBA00023310"/>
    </source>
</evidence>
<dbReference type="NCBIfam" id="NF001851">
    <property type="entry name" value="PRK00571.2-4"/>
    <property type="match status" value="1"/>
</dbReference>
<organism evidence="13 14">
    <name type="scientific">Pelagibius litoralis</name>
    <dbReference type="NCBI Taxonomy" id="374515"/>
    <lineage>
        <taxon>Bacteria</taxon>
        <taxon>Pseudomonadati</taxon>
        <taxon>Pseudomonadota</taxon>
        <taxon>Alphaproteobacteria</taxon>
        <taxon>Rhodospirillales</taxon>
        <taxon>Rhodovibrionaceae</taxon>
        <taxon>Pelagibius</taxon>
    </lineage>
</organism>
<dbReference type="SUPFAM" id="SSF51344">
    <property type="entry name" value="Epsilon subunit of F1F0-ATP synthase N-terminal domain"/>
    <property type="match status" value="1"/>
</dbReference>
<evidence type="ECO:0000256" key="11">
    <source>
        <dbReference type="RuleBase" id="RU003656"/>
    </source>
</evidence>
<comment type="subunit">
    <text evidence="10 11">F-type ATPases have 2 components, CF(1) - the catalytic core - and CF(0) - the membrane proton channel. CF(1) has five subunits: alpha(3), beta(3), gamma(1), delta(1), epsilon(1). CF(0) has three main subunits: a, b and c.</text>
</comment>
<keyword evidence="5 10" id="KW-0375">Hydrogen ion transport</keyword>
<dbReference type="GO" id="GO:0005524">
    <property type="term" value="F:ATP binding"/>
    <property type="evidence" value="ECO:0007669"/>
    <property type="project" value="UniProtKB-UniRule"/>
</dbReference>
<keyword evidence="10" id="KW-1003">Cell membrane</keyword>
<dbReference type="Pfam" id="PF02823">
    <property type="entry name" value="ATP-synt_DE_N"/>
    <property type="match status" value="1"/>
</dbReference>
<comment type="similarity">
    <text evidence="3 10 11">Belongs to the ATPase epsilon chain family.</text>
</comment>
<dbReference type="InterPro" id="IPR020546">
    <property type="entry name" value="ATP_synth_F1_dsu/esu_N"/>
</dbReference>
<proteinExistence type="inferred from homology"/>
<evidence type="ECO:0000256" key="1">
    <source>
        <dbReference type="ARBA" id="ARBA00003543"/>
    </source>
</evidence>
<evidence type="ECO:0000256" key="2">
    <source>
        <dbReference type="ARBA" id="ARBA00004184"/>
    </source>
</evidence>
<keyword evidence="8 10" id="KW-0139">CF(1)</keyword>
<dbReference type="PANTHER" id="PTHR13822:SF10">
    <property type="entry name" value="ATP SYNTHASE EPSILON CHAIN, CHLOROPLASTIC"/>
    <property type="match status" value="1"/>
</dbReference>
<evidence type="ECO:0000256" key="4">
    <source>
        <dbReference type="ARBA" id="ARBA00022448"/>
    </source>
</evidence>
<comment type="subcellular location">
    <subcellularLocation>
        <location evidence="10">Cell membrane</location>
        <topology evidence="10">Peripheral membrane protein</topology>
    </subcellularLocation>
    <subcellularLocation>
        <location evidence="2">Endomembrane system</location>
        <topology evidence="2">Peripheral membrane protein</topology>
    </subcellularLocation>
</comment>
<keyword evidence="6 10" id="KW-0406">Ion transport</keyword>
<dbReference type="GO" id="GO:0005886">
    <property type="term" value="C:plasma membrane"/>
    <property type="evidence" value="ECO:0007669"/>
    <property type="project" value="UniProtKB-SubCell"/>
</dbReference>
<comment type="caution">
    <text evidence="13">The sequence shown here is derived from an EMBL/GenBank/DDBJ whole genome shotgun (WGS) entry which is preliminary data.</text>
</comment>
<accession>A0A967EVS6</accession>
<dbReference type="GO" id="GO:0012505">
    <property type="term" value="C:endomembrane system"/>
    <property type="evidence" value="ECO:0007669"/>
    <property type="project" value="UniProtKB-SubCell"/>
</dbReference>
<comment type="function">
    <text evidence="1 10">Produces ATP from ADP in the presence of a proton gradient across the membrane.</text>
</comment>
<evidence type="ECO:0000313" key="13">
    <source>
        <dbReference type="EMBL" id="NIA68284.1"/>
    </source>
</evidence>
<evidence type="ECO:0000256" key="10">
    <source>
        <dbReference type="HAMAP-Rule" id="MF_00530"/>
    </source>
</evidence>
<evidence type="ECO:0000259" key="12">
    <source>
        <dbReference type="Pfam" id="PF02823"/>
    </source>
</evidence>